<accession>A0A8J5XHS3</accession>
<comment type="caution">
    <text evidence="1">The sequence shown here is derived from an EMBL/GenBank/DDBJ whole genome shotgun (WGS) entry which is preliminary data.</text>
</comment>
<proteinExistence type="predicted"/>
<dbReference type="EMBL" id="JAGTXO010000013">
    <property type="protein sequence ID" value="KAG8464262.1"/>
    <property type="molecule type" value="Genomic_DNA"/>
</dbReference>
<name>A0A8J5XHS3_DIALT</name>
<dbReference type="Proteomes" id="UP000751190">
    <property type="component" value="Unassembled WGS sequence"/>
</dbReference>
<keyword evidence="2" id="KW-1185">Reference proteome</keyword>
<sequence>MFGISIAIDSVERGWWTSNYWTNVVSTAETHAADRCVTEVASVDASPAVTGCMVRSRCLPAYKLGLIGMRGACLEFFEQFYLEHHAPKRGDAPLDAARRRAMPSSAVWQVVGYISPEMRIVRQVRPGSGLDLHGLPLDVRDAPLEGGDSAFSRFALVRGSPQAAAHAKRHVPPFTESISYGTTFWGDQLTIHVHARVHRGAGAWPADPPGAPAFSDAARAYSEVQGRAAATEAAAARRDKRARAFGWWRRRAHAGVECHS</sequence>
<evidence type="ECO:0000313" key="2">
    <source>
        <dbReference type="Proteomes" id="UP000751190"/>
    </source>
</evidence>
<reference evidence="1" key="1">
    <citation type="submission" date="2021-05" db="EMBL/GenBank/DDBJ databases">
        <title>The genome of the haptophyte Pavlova lutheri (Diacronema luteri, Pavlovales) - a model for lipid biosynthesis in eukaryotic algae.</title>
        <authorList>
            <person name="Hulatt C.J."/>
            <person name="Posewitz M.C."/>
        </authorList>
    </citation>
    <scope>NUCLEOTIDE SEQUENCE</scope>
    <source>
        <strain evidence="1">NIVA-4/92</strain>
    </source>
</reference>
<gene>
    <name evidence="1" type="ORF">KFE25_003325</name>
</gene>
<organism evidence="1 2">
    <name type="scientific">Diacronema lutheri</name>
    <name type="common">Unicellular marine alga</name>
    <name type="synonym">Monochrysis lutheri</name>
    <dbReference type="NCBI Taxonomy" id="2081491"/>
    <lineage>
        <taxon>Eukaryota</taxon>
        <taxon>Haptista</taxon>
        <taxon>Haptophyta</taxon>
        <taxon>Pavlovophyceae</taxon>
        <taxon>Pavlovales</taxon>
        <taxon>Pavlovaceae</taxon>
        <taxon>Diacronema</taxon>
    </lineage>
</organism>
<dbReference type="AlphaFoldDB" id="A0A8J5XHS3"/>
<protein>
    <submittedName>
        <fullName evidence="1">Uncharacterized protein</fullName>
    </submittedName>
</protein>
<evidence type="ECO:0000313" key="1">
    <source>
        <dbReference type="EMBL" id="KAG8464262.1"/>
    </source>
</evidence>